<evidence type="ECO:0000256" key="3">
    <source>
        <dbReference type="ARBA" id="ARBA00022723"/>
    </source>
</evidence>
<proteinExistence type="inferred from homology"/>
<keyword evidence="1 8" id="KW-0813">Transport</keyword>
<comment type="function">
    <text evidence="8">Part of a membrane-bound complex that couples electron transfer with translocation of ions across the membrane.</text>
</comment>
<dbReference type="EC" id="7.-.-.-" evidence="8"/>
<keyword evidence="6 8" id="KW-0408">Iron</keyword>
<dbReference type="EMBL" id="JACRTG010000028">
    <property type="protein sequence ID" value="MBC8588854.1"/>
    <property type="molecule type" value="Genomic_DNA"/>
</dbReference>
<dbReference type="InterPro" id="IPR017900">
    <property type="entry name" value="4Fe4S_Fe_S_CS"/>
</dbReference>
<dbReference type="HAMAP" id="MF_00461">
    <property type="entry name" value="RsxC_RnfC"/>
    <property type="match status" value="1"/>
</dbReference>
<organism evidence="10 11">
    <name type="scientific">Paratissierella segnis</name>
    <dbReference type="NCBI Taxonomy" id="2763679"/>
    <lineage>
        <taxon>Bacteria</taxon>
        <taxon>Bacillati</taxon>
        <taxon>Bacillota</taxon>
        <taxon>Tissierellia</taxon>
        <taxon>Tissierellales</taxon>
        <taxon>Tissierellaceae</taxon>
        <taxon>Paratissierella</taxon>
    </lineage>
</organism>
<dbReference type="PANTHER" id="PTHR43034:SF2">
    <property type="entry name" value="ION-TRANSLOCATING OXIDOREDUCTASE COMPLEX SUBUNIT C"/>
    <property type="match status" value="1"/>
</dbReference>
<keyword evidence="5 8" id="KW-0249">Electron transport</keyword>
<dbReference type="RefSeq" id="WP_262430306.1">
    <property type="nucleotide sequence ID" value="NZ_JACRTG010000028.1"/>
</dbReference>
<dbReference type="InterPro" id="IPR010208">
    <property type="entry name" value="Ion_transpt_RnfC/RsxC"/>
</dbReference>
<dbReference type="Gene3D" id="3.30.70.20">
    <property type="match status" value="1"/>
</dbReference>
<keyword evidence="8" id="KW-1003">Cell membrane</keyword>
<keyword evidence="2 8" id="KW-0004">4Fe-4S</keyword>
<dbReference type="Proteomes" id="UP000601171">
    <property type="component" value="Unassembled WGS sequence"/>
</dbReference>
<feature type="binding site" evidence="8">
    <location>
        <position position="408"/>
    </location>
    <ligand>
        <name>[4Fe-4S] cluster</name>
        <dbReference type="ChEBI" id="CHEBI:49883"/>
        <label>2</label>
    </ligand>
</feature>
<evidence type="ECO:0000313" key="11">
    <source>
        <dbReference type="Proteomes" id="UP000601171"/>
    </source>
</evidence>
<dbReference type="GO" id="GO:0046872">
    <property type="term" value="F:metal ion binding"/>
    <property type="evidence" value="ECO:0007669"/>
    <property type="project" value="UniProtKB-KW"/>
</dbReference>
<dbReference type="InterPro" id="IPR037225">
    <property type="entry name" value="Nuo51_FMN-bd_sf"/>
</dbReference>
<evidence type="ECO:0000313" key="10">
    <source>
        <dbReference type="EMBL" id="MBC8588854.1"/>
    </source>
</evidence>
<dbReference type="SUPFAM" id="SSF142019">
    <property type="entry name" value="Nqo1 FMN-binding domain-like"/>
    <property type="match status" value="1"/>
</dbReference>
<keyword evidence="8" id="KW-0472">Membrane</keyword>
<evidence type="ECO:0000256" key="2">
    <source>
        <dbReference type="ARBA" id="ARBA00022485"/>
    </source>
</evidence>
<dbReference type="InterPro" id="IPR011538">
    <property type="entry name" value="Nuo51_FMN-bd"/>
</dbReference>
<comment type="subunit">
    <text evidence="8">The complex is composed of six subunits: RnfA, RnfB, RnfC, RnfD, RnfE and RnfG.</text>
</comment>
<keyword evidence="11" id="KW-1185">Reference proteome</keyword>
<reference evidence="10" key="1">
    <citation type="submission" date="2020-08" db="EMBL/GenBank/DDBJ databases">
        <title>Genome public.</title>
        <authorList>
            <person name="Liu C."/>
            <person name="Sun Q."/>
        </authorList>
    </citation>
    <scope>NUCLEOTIDE SEQUENCE</scope>
    <source>
        <strain evidence="10">BX21</strain>
    </source>
</reference>
<dbReference type="InterPro" id="IPR026902">
    <property type="entry name" value="RnfC_N"/>
</dbReference>
<dbReference type="AlphaFoldDB" id="A0A926IKA2"/>
<dbReference type="SUPFAM" id="SSF46548">
    <property type="entry name" value="alpha-helical ferredoxin"/>
    <property type="match status" value="1"/>
</dbReference>
<evidence type="ECO:0000256" key="8">
    <source>
        <dbReference type="HAMAP-Rule" id="MF_00461"/>
    </source>
</evidence>
<feature type="binding site" evidence="8">
    <location>
        <position position="414"/>
    </location>
    <ligand>
        <name>[4Fe-4S] cluster</name>
        <dbReference type="ChEBI" id="CHEBI:49883"/>
        <label>2</label>
    </ligand>
</feature>
<name>A0A926IKA2_9FIRM</name>
<keyword evidence="3 8" id="KW-0479">Metal-binding</keyword>
<protein>
    <recommendedName>
        <fullName evidence="8">Ion-translocating oxidoreductase complex subunit C</fullName>
        <ecNumber evidence="8">7.-.-.-</ecNumber>
    </recommendedName>
    <alternativeName>
        <fullName evidence="8">Rnf electron transport complex subunit C</fullName>
    </alternativeName>
</protein>
<evidence type="ECO:0000256" key="4">
    <source>
        <dbReference type="ARBA" id="ARBA00022737"/>
    </source>
</evidence>
<comment type="cofactor">
    <cofactor evidence="8">
        <name>[4Fe-4S] cluster</name>
        <dbReference type="ChEBI" id="CHEBI:49883"/>
    </cofactor>
    <text evidence="8">Binds 2 [4Fe-4S] clusters per subunit.</text>
</comment>
<dbReference type="Pfam" id="PF10531">
    <property type="entry name" value="SLBB"/>
    <property type="match status" value="1"/>
</dbReference>
<dbReference type="GO" id="GO:0051539">
    <property type="term" value="F:4 iron, 4 sulfur cluster binding"/>
    <property type="evidence" value="ECO:0007669"/>
    <property type="project" value="UniProtKB-KW"/>
</dbReference>
<feature type="binding site" evidence="8">
    <location>
        <position position="375"/>
    </location>
    <ligand>
        <name>[4Fe-4S] cluster</name>
        <dbReference type="ChEBI" id="CHEBI:49883"/>
        <label>1</label>
    </ligand>
</feature>
<evidence type="ECO:0000256" key="1">
    <source>
        <dbReference type="ARBA" id="ARBA00022448"/>
    </source>
</evidence>
<evidence type="ECO:0000256" key="5">
    <source>
        <dbReference type="ARBA" id="ARBA00022982"/>
    </source>
</evidence>
<dbReference type="Pfam" id="PF01512">
    <property type="entry name" value="Complex1_51K"/>
    <property type="match status" value="1"/>
</dbReference>
<dbReference type="Gene3D" id="3.40.50.11540">
    <property type="entry name" value="NADH-ubiquinone oxidoreductase 51kDa subunit"/>
    <property type="match status" value="1"/>
</dbReference>
<comment type="similarity">
    <text evidence="8">Belongs to the 4Fe4S bacterial-type ferredoxin family. RnfC subfamily.</text>
</comment>
<accession>A0A926IKA2</accession>
<gene>
    <name evidence="10" type="primary">rsxC</name>
    <name evidence="8" type="synonym">rnfC</name>
    <name evidence="10" type="ORF">H8707_11560</name>
</gene>
<evidence type="ECO:0000256" key="7">
    <source>
        <dbReference type="ARBA" id="ARBA00023014"/>
    </source>
</evidence>
<dbReference type="PROSITE" id="PS00198">
    <property type="entry name" value="4FE4S_FER_1"/>
    <property type="match status" value="1"/>
</dbReference>
<dbReference type="InterPro" id="IPR017896">
    <property type="entry name" value="4Fe4S_Fe-S-bd"/>
</dbReference>
<dbReference type="Pfam" id="PF12838">
    <property type="entry name" value="Fer4_7"/>
    <property type="match status" value="1"/>
</dbReference>
<dbReference type="NCBIfam" id="TIGR01945">
    <property type="entry name" value="rnfC"/>
    <property type="match status" value="1"/>
</dbReference>
<keyword evidence="8" id="KW-1278">Translocase</keyword>
<feature type="binding site" evidence="8">
    <location>
        <position position="369"/>
    </location>
    <ligand>
        <name>[4Fe-4S] cluster</name>
        <dbReference type="ChEBI" id="CHEBI:49883"/>
        <label>1</label>
    </ligand>
</feature>
<dbReference type="InterPro" id="IPR019554">
    <property type="entry name" value="Soluble_ligand-bd"/>
</dbReference>
<sequence>MRLDNLTFKGGIHIPDHKELTKDKAIERANDPKMVFIPLHQNVGAPCESLVKVGDQVKVGQKIGDSKAFVSAPVHSSVSGVVKSITTMYIPTGKKSECIVIESDGQNELFESVKPKGDLDSLTSEEIFDIIREAGIVGLGGAAFPCHAKIVKSDEKKVDEVILNGAECEPYLTCDHRLMLEGSEKIIYGLKVLMKYTESKNGFIGIENNKMDAINAFSKVIPEGSNIKLANLKTKFPQGDSYRMVYAITGKTVPQGGRCKDVGVVVNNVATAYAIAEAILEGKPLYERVVTVTGSGIKEPKNLLVKVGTTIGDLIEQCGGFNGKPGKIIAGGPMTGTAQFTLDTPVTKCTSGIIVLTDEESKPQPISECIRCGKCLEVCSVGLQPLFISAYSLKNNFDEAEKYNATACIECGACSYVCPAKRPLTESIKHAKHEIKSRRKKS</sequence>
<feature type="domain" description="4Fe-4S ferredoxin-type" evidence="9">
    <location>
        <begin position="399"/>
        <end position="429"/>
    </location>
</feature>
<dbReference type="PROSITE" id="PS51379">
    <property type="entry name" value="4FE4S_FER_2"/>
    <property type="match status" value="1"/>
</dbReference>
<feature type="binding site" evidence="8">
    <location>
        <position position="411"/>
    </location>
    <ligand>
        <name>[4Fe-4S] cluster</name>
        <dbReference type="ChEBI" id="CHEBI:49883"/>
        <label>2</label>
    </ligand>
</feature>
<comment type="caution">
    <text evidence="10">The sequence shown here is derived from an EMBL/GenBank/DDBJ whole genome shotgun (WGS) entry which is preliminary data.</text>
</comment>
<feature type="binding site" evidence="8">
    <location>
        <position position="418"/>
    </location>
    <ligand>
        <name>[4Fe-4S] cluster</name>
        <dbReference type="ChEBI" id="CHEBI:49883"/>
        <label>1</label>
    </ligand>
</feature>
<dbReference type="NCBIfam" id="NF003454">
    <property type="entry name" value="PRK05035.1"/>
    <property type="match status" value="1"/>
</dbReference>
<evidence type="ECO:0000256" key="6">
    <source>
        <dbReference type="ARBA" id="ARBA00023004"/>
    </source>
</evidence>
<keyword evidence="7 8" id="KW-0411">Iron-sulfur</keyword>
<keyword evidence="4 8" id="KW-0677">Repeat</keyword>
<feature type="binding site" evidence="8">
    <location>
        <position position="379"/>
    </location>
    <ligand>
        <name>[4Fe-4S] cluster</name>
        <dbReference type="ChEBI" id="CHEBI:49883"/>
        <label>2</label>
    </ligand>
</feature>
<feature type="binding site" evidence="8">
    <location>
        <position position="372"/>
    </location>
    <ligand>
        <name>[4Fe-4S] cluster</name>
        <dbReference type="ChEBI" id="CHEBI:49883"/>
        <label>1</label>
    </ligand>
</feature>
<evidence type="ECO:0000259" key="9">
    <source>
        <dbReference type="PROSITE" id="PS51379"/>
    </source>
</evidence>
<dbReference type="GO" id="GO:0022900">
    <property type="term" value="P:electron transport chain"/>
    <property type="evidence" value="ECO:0007669"/>
    <property type="project" value="UniProtKB-UniRule"/>
</dbReference>
<dbReference type="GO" id="GO:0005886">
    <property type="term" value="C:plasma membrane"/>
    <property type="evidence" value="ECO:0007669"/>
    <property type="project" value="UniProtKB-SubCell"/>
</dbReference>
<comment type="subcellular location">
    <subcellularLocation>
        <location evidence="8">Cell membrane</location>
        <topology evidence="8">Peripheral membrane protein</topology>
    </subcellularLocation>
</comment>
<dbReference type="PANTHER" id="PTHR43034">
    <property type="entry name" value="ION-TRANSLOCATING OXIDOREDUCTASE COMPLEX SUBUNIT C"/>
    <property type="match status" value="1"/>
</dbReference>
<dbReference type="GO" id="GO:0009055">
    <property type="term" value="F:electron transfer activity"/>
    <property type="evidence" value="ECO:0007669"/>
    <property type="project" value="InterPro"/>
</dbReference>
<dbReference type="Pfam" id="PF13375">
    <property type="entry name" value="RnfC_N"/>
    <property type="match status" value="1"/>
</dbReference>